<dbReference type="SUPFAM" id="SSF53686">
    <property type="entry name" value="Tryptophan synthase beta subunit-like PLP-dependent enzymes"/>
    <property type="match status" value="1"/>
</dbReference>
<evidence type="ECO:0000259" key="5">
    <source>
        <dbReference type="Pfam" id="PF00291"/>
    </source>
</evidence>
<keyword evidence="7" id="KW-1185">Reference proteome</keyword>
<evidence type="ECO:0000313" key="7">
    <source>
        <dbReference type="Proteomes" id="UP001057375"/>
    </source>
</evidence>
<evidence type="ECO:0000313" key="6">
    <source>
        <dbReference type="EMBL" id="GKT35517.1"/>
    </source>
</evidence>
<dbReference type="InterPro" id="IPR050147">
    <property type="entry name" value="Ser/Thr_Dehydratase"/>
</dbReference>
<name>A0ABQ5KSS7_9EUKA</name>
<comment type="cofactor">
    <cofactor evidence="1">
        <name>pyridoxal 5'-phosphate</name>
        <dbReference type="ChEBI" id="CHEBI:597326"/>
    </cofactor>
</comment>
<proteinExistence type="inferred from homology"/>
<organism evidence="6 7">
    <name type="scientific">Aduncisulcus paluster</name>
    <dbReference type="NCBI Taxonomy" id="2918883"/>
    <lineage>
        <taxon>Eukaryota</taxon>
        <taxon>Metamonada</taxon>
        <taxon>Carpediemonas-like organisms</taxon>
        <taxon>Aduncisulcus</taxon>
    </lineage>
</organism>
<dbReference type="PANTHER" id="PTHR48078:SF6">
    <property type="entry name" value="L-THREONINE DEHYDRATASE CATABOLIC TDCB"/>
    <property type="match status" value="1"/>
</dbReference>
<dbReference type="InterPro" id="IPR001926">
    <property type="entry name" value="TrpB-like_PALP"/>
</dbReference>
<dbReference type="NCBIfam" id="TIGR00260">
    <property type="entry name" value="thrC"/>
    <property type="match status" value="1"/>
</dbReference>
<dbReference type="Proteomes" id="UP001057375">
    <property type="component" value="Unassembled WGS sequence"/>
</dbReference>
<keyword evidence="3" id="KW-0663">Pyridoxal phosphate</keyword>
<dbReference type="InterPro" id="IPR004450">
    <property type="entry name" value="Thr_synthase-like"/>
</dbReference>
<protein>
    <submittedName>
        <fullName evidence="6">Threonine dehydratase/deaminase, putative</fullName>
    </submittedName>
</protein>
<gene>
    <name evidence="6" type="ORF">ADUPG1_008663</name>
</gene>
<feature type="domain" description="Tryptophan synthase beta chain-like PALP" evidence="5">
    <location>
        <begin position="78"/>
        <end position="392"/>
    </location>
</feature>
<dbReference type="EMBL" id="BQXS01011004">
    <property type="protein sequence ID" value="GKT35517.1"/>
    <property type="molecule type" value="Genomic_DNA"/>
</dbReference>
<dbReference type="Gene3D" id="3.40.50.1100">
    <property type="match status" value="2"/>
</dbReference>
<evidence type="ECO:0000256" key="1">
    <source>
        <dbReference type="ARBA" id="ARBA00001933"/>
    </source>
</evidence>
<dbReference type="PANTHER" id="PTHR48078">
    <property type="entry name" value="THREONINE DEHYDRATASE, MITOCHONDRIAL-RELATED"/>
    <property type="match status" value="1"/>
</dbReference>
<sequence>MQPYNFKCFKCSVCGSEFGFDDLLYTCPKCGNNVNIVFDYEKISEKLKSSGLGELSSMYRYLPLLPISQDIELPPIDVGMTPLIAPPFLRKHLDMPFLYLKDDGRNPTGSLKDRASSFIVSKAIHEKRPVITTASTGNAGAALAGMAAASGMKTVIFVPASAPEAKIAQLKVYGSDVRLVDGTYDDAFALCERTVEETKMYCRNTGTNPFTSEGKKTVSFEIAEQIAKSLMVPDDLSKHPMRAPDVMCVSVGDGNIITGVYKGFRDLHSLGLIDKMPRLIGCQSSGSDYIAKSFAKGIEDGSMEKISCSTICDSISACLPSDRVNAVKAVKETGGQYVVVEDDDVIDCIAEIGKYSGVFAEPAAACAYCGMKKAVSEGIIKKDEVIVVLITGTGLKDVKAAQKSVASK</sequence>
<dbReference type="InterPro" id="IPR036052">
    <property type="entry name" value="TrpB-like_PALP_sf"/>
</dbReference>
<evidence type="ECO:0000256" key="2">
    <source>
        <dbReference type="ARBA" id="ARBA00005517"/>
    </source>
</evidence>
<comment type="similarity">
    <text evidence="2">Belongs to the threonine synthase family.</text>
</comment>
<keyword evidence="4" id="KW-0456">Lyase</keyword>
<comment type="caution">
    <text evidence="6">The sequence shown here is derived from an EMBL/GenBank/DDBJ whole genome shotgun (WGS) entry which is preliminary data.</text>
</comment>
<dbReference type="Pfam" id="PF00291">
    <property type="entry name" value="PALP"/>
    <property type="match status" value="1"/>
</dbReference>
<accession>A0ABQ5KSS7</accession>
<evidence type="ECO:0000256" key="4">
    <source>
        <dbReference type="ARBA" id="ARBA00023239"/>
    </source>
</evidence>
<reference evidence="6" key="1">
    <citation type="submission" date="2022-03" db="EMBL/GenBank/DDBJ databases">
        <title>Draft genome sequence of Aduncisulcus paluster, a free-living microaerophilic Fornicata.</title>
        <authorList>
            <person name="Yuyama I."/>
            <person name="Kume K."/>
            <person name="Tamura T."/>
            <person name="Inagaki Y."/>
            <person name="Hashimoto T."/>
        </authorList>
    </citation>
    <scope>NUCLEOTIDE SEQUENCE</scope>
    <source>
        <strain evidence="6">NY0171</strain>
    </source>
</reference>
<evidence type="ECO:0000256" key="3">
    <source>
        <dbReference type="ARBA" id="ARBA00022898"/>
    </source>
</evidence>